<evidence type="ECO:0000313" key="3">
    <source>
        <dbReference type="Proteomes" id="UP000815325"/>
    </source>
</evidence>
<reference evidence="2" key="1">
    <citation type="submission" date="2017-08" db="EMBL/GenBank/DDBJ databases">
        <authorList>
            <person name="Polle J.E."/>
            <person name="Barry K."/>
            <person name="Cushman J."/>
            <person name="Schmutz J."/>
            <person name="Tran D."/>
            <person name="Hathwaick L.T."/>
            <person name="Yim W.C."/>
            <person name="Jenkins J."/>
            <person name="Mckie-Krisberg Z.M."/>
            <person name="Prochnik S."/>
            <person name="Lindquist E."/>
            <person name="Dockter R.B."/>
            <person name="Adam C."/>
            <person name="Molina H."/>
            <person name="Bunkerborg J."/>
            <person name="Jin E."/>
            <person name="Buchheim M."/>
            <person name="Magnuson J."/>
        </authorList>
    </citation>
    <scope>NUCLEOTIDE SEQUENCE</scope>
    <source>
        <strain evidence="2">CCAP 19/18</strain>
    </source>
</reference>
<keyword evidence="3" id="KW-1185">Reference proteome</keyword>
<dbReference type="Proteomes" id="UP000815325">
    <property type="component" value="Unassembled WGS sequence"/>
</dbReference>
<feature type="region of interest" description="Disordered" evidence="1">
    <location>
        <begin position="1"/>
        <end position="41"/>
    </location>
</feature>
<dbReference type="EMBL" id="MU070076">
    <property type="protein sequence ID" value="KAF5830120.1"/>
    <property type="molecule type" value="Genomic_DNA"/>
</dbReference>
<dbReference type="InterPro" id="IPR027482">
    <property type="entry name" value="Sec1-like_dom2"/>
</dbReference>
<name>A0ABQ7G683_DUNSA</name>
<dbReference type="Gene3D" id="3.40.50.2060">
    <property type="match status" value="1"/>
</dbReference>
<comment type="caution">
    <text evidence="2">The sequence shown here is derived from an EMBL/GenBank/DDBJ whole genome shotgun (WGS) entry which is preliminary data.</text>
</comment>
<dbReference type="SUPFAM" id="SSF56815">
    <property type="entry name" value="Sec1/munc18-like (SM) proteins"/>
    <property type="match status" value="1"/>
</dbReference>
<accession>A0ABQ7G683</accession>
<sequence>MQQKQQHDATIMQQGQGKARRRGSKVQAAANHAKQSGSRPGPLLDQAVIFIPRRTPACERVLEEEGVSGDVRCGELGLDMVPIEDDVLSLELDHAFKECVVDGDSGPLYAAARAILRLQAMFGLIPRVQVCCPIWLANCLVCCLFGLIP</sequence>
<protein>
    <recommendedName>
        <fullName evidence="4">Encoded protein</fullName>
    </recommendedName>
</protein>
<dbReference type="InterPro" id="IPR043154">
    <property type="entry name" value="Sec-1-like_dom1"/>
</dbReference>
<evidence type="ECO:0008006" key="4">
    <source>
        <dbReference type="Google" id="ProtNLM"/>
    </source>
</evidence>
<organism evidence="2 3">
    <name type="scientific">Dunaliella salina</name>
    <name type="common">Green alga</name>
    <name type="synonym">Protococcus salinus</name>
    <dbReference type="NCBI Taxonomy" id="3046"/>
    <lineage>
        <taxon>Eukaryota</taxon>
        <taxon>Viridiplantae</taxon>
        <taxon>Chlorophyta</taxon>
        <taxon>core chlorophytes</taxon>
        <taxon>Chlorophyceae</taxon>
        <taxon>CS clade</taxon>
        <taxon>Chlamydomonadales</taxon>
        <taxon>Dunaliellaceae</taxon>
        <taxon>Dunaliella</taxon>
    </lineage>
</organism>
<evidence type="ECO:0000256" key="1">
    <source>
        <dbReference type="SAM" id="MobiDB-lite"/>
    </source>
</evidence>
<proteinExistence type="predicted"/>
<gene>
    <name evidence="2" type="ORF">DUNSADRAFT_15011</name>
</gene>
<dbReference type="Gene3D" id="3.40.50.1910">
    <property type="match status" value="1"/>
</dbReference>
<evidence type="ECO:0000313" key="2">
    <source>
        <dbReference type="EMBL" id="KAF5830120.1"/>
    </source>
</evidence>
<dbReference type="InterPro" id="IPR036045">
    <property type="entry name" value="Sec1-like_sf"/>
</dbReference>